<keyword evidence="2 9" id="KW-0240">DNA-directed RNA polymerase</keyword>
<dbReference type="STRING" id="5865.A7AUU3"/>
<reference evidence="12" key="2">
    <citation type="journal article" date="2020" name="Data Brief">
        <title>Transcriptome dataset of Babesia bovis life stages within vertebrate and invertebrate hosts.</title>
        <authorList>
            <person name="Ueti M.W."/>
            <person name="Johnson W.C."/>
            <person name="Kappmeyer L.S."/>
            <person name="Herndon D.R."/>
            <person name="Mousel M.R."/>
            <person name="Reif K.E."/>
            <person name="Taus N.S."/>
            <person name="Ifeonu O.O."/>
            <person name="Silva J.C."/>
            <person name="Suarez C.E."/>
            <person name="Brayton K.A."/>
        </authorList>
    </citation>
    <scope>NUCLEOTIDE SEQUENCE [LARGE SCALE GENOMIC DNA]</scope>
</reference>
<evidence type="ECO:0000256" key="9">
    <source>
        <dbReference type="RuleBase" id="RU003474"/>
    </source>
</evidence>
<comment type="caution">
    <text evidence="11">The sequence shown here is derived from an EMBL/GenBank/DDBJ whole genome shotgun (WGS) entry which is preliminary data.</text>
</comment>
<proteinExistence type="inferred from homology"/>
<dbReference type="Gene3D" id="2.20.25.10">
    <property type="match status" value="2"/>
</dbReference>
<dbReference type="GO" id="GO:0003899">
    <property type="term" value="F:DNA-directed RNA polymerase activity"/>
    <property type="evidence" value="ECO:0007669"/>
    <property type="project" value="InterPro"/>
</dbReference>
<dbReference type="GO" id="GO:0003676">
    <property type="term" value="F:nucleic acid binding"/>
    <property type="evidence" value="ECO:0007669"/>
    <property type="project" value="InterPro"/>
</dbReference>
<dbReference type="GO" id="GO:0008270">
    <property type="term" value="F:zinc ion binding"/>
    <property type="evidence" value="ECO:0007669"/>
    <property type="project" value="UniProtKB-KW"/>
</dbReference>
<evidence type="ECO:0000256" key="6">
    <source>
        <dbReference type="ARBA" id="ARBA00023163"/>
    </source>
</evidence>
<dbReference type="InterPro" id="IPR034012">
    <property type="entry name" value="Zn_ribbon_RPB9_C"/>
</dbReference>
<dbReference type="PROSITE" id="PS51133">
    <property type="entry name" value="ZF_TFIIS_2"/>
    <property type="match status" value="1"/>
</dbReference>
<dbReference type="Pfam" id="PF01096">
    <property type="entry name" value="Zn_ribbon_TFIIS"/>
    <property type="match status" value="1"/>
</dbReference>
<evidence type="ECO:0000256" key="3">
    <source>
        <dbReference type="ARBA" id="ARBA00022723"/>
    </source>
</evidence>
<dbReference type="GO" id="GO:0006283">
    <property type="term" value="P:transcription-coupled nucleotide-excision repair"/>
    <property type="evidence" value="ECO:0007669"/>
    <property type="project" value="TreeGrafter"/>
</dbReference>
<sequence>MSDLKFCPECNNILYARPDLTRRQLVFICRQCDYSRWADPGSLLDNCINRTTYNYQTREDIIIPPLITKDPTLGRTRQWDCPRCGHTEATFFQLPERAYDDAMVLVFVCCNPGCGFWTKQIDNMDNDRDGIEREKETIQPMEFEPIINEKVFEEEMAELFGED</sequence>
<accession>A7AUU3</accession>
<dbReference type="eggNOG" id="KOG2691">
    <property type="taxonomic scope" value="Eukaryota"/>
</dbReference>
<dbReference type="SMART" id="SM00440">
    <property type="entry name" value="ZnF_C2C2"/>
    <property type="match status" value="1"/>
</dbReference>
<keyword evidence="12" id="KW-1185">Reference proteome</keyword>
<dbReference type="InParanoid" id="A7AUU3"/>
<dbReference type="RefSeq" id="XP_001610272.1">
    <property type="nucleotide sequence ID" value="XM_001610222.1"/>
</dbReference>
<keyword evidence="3 9" id="KW-0479">Metal-binding</keyword>
<dbReference type="PROSITE" id="PS01030">
    <property type="entry name" value="RNA_POL_M_15KD"/>
    <property type="match status" value="1"/>
</dbReference>
<evidence type="ECO:0000256" key="8">
    <source>
        <dbReference type="PROSITE-ProRule" id="PRU00472"/>
    </source>
</evidence>
<keyword evidence="4 8" id="KW-0863">Zinc-finger</keyword>
<dbReference type="PANTHER" id="PTHR11239">
    <property type="entry name" value="DNA-DIRECTED RNA POLYMERASE"/>
    <property type="match status" value="1"/>
</dbReference>
<evidence type="ECO:0000256" key="5">
    <source>
        <dbReference type="ARBA" id="ARBA00022833"/>
    </source>
</evidence>
<gene>
    <name evidence="11" type="ORF">BBOV_II007540</name>
</gene>
<dbReference type="GO" id="GO:0005665">
    <property type="term" value="C:RNA polymerase II, core complex"/>
    <property type="evidence" value="ECO:0007669"/>
    <property type="project" value="TreeGrafter"/>
</dbReference>
<evidence type="ECO:0000313" key="12">
    <source>
        <dbReference type="Proteomes" id="UP000002173"/>
    </source>
</evidence>
<organism evidence="11 12">
    <name type="scientific">Babesia bovis</name>
    <dbReference type="NCBI Taxonomy" id="5865"/>
    <lineage>
        <taxon>Eukaryota</taxon>
        <taxon>Sar</taxon>
        <taxon>Alveolata</taxon>
        <taxon>Apicomplexa</taxon>
        <taxon>Aconoidasida</taxon>
        <taxon>Piroplasmida</taxon>
        <taxon>Babesiidae</taxon>
        <taxon>Babesia</taxon>
    </lineage>
</organism>
<dbReference type="PANTHER" id="PTHR11239:SF1">
    <property type="entry name" value="DNA-DIRECTED RNA POLYMERASE II SUBUNIT RPB9"/>
    <property type="match status" value="1"/>
</dbReference>
<feature type="domain" description="TFIIS-type" evidence="10">
    <location>
        <begin position="77"/>
        <end position="119"/>
    </location>
</feature>
<evidence type="ECO:0000256" key="2">
    <source>
        <dbReference type="ARBA" id="ARBA00022478"/>
    </source>
</evidence>
<dbReference type="CDD" id="cd10508">
    <property type="entry name" value="Zn-ribbon_RPB9"/>
    <property type="match status" value="1"/>
</dbReference>
<dbReference type="GO" id="GO:0006367">
    <property type="term" value="P:transcription initiation at RNA polymerase II promoter"/>
    <property type="evidence" value="ECO:0007669"/>
    <property type="project" value="TreeGrafter"/>
</dbReference>
<dbReference type="InterPro" id="IPR001529">
    <property type="entry name" value="Zn_ribbon_RPB9"/>
</dbReference>
<comment type="subcellular location">
    <subcellularLocation>
        <location evidence="1">Nucleus</location>
        <location evidence="1">Nucleolus</location>
    </subcellularLocation>
</comment>
<dbReference type="Pfam" id="PF02150">
    <property type="entry name" value="Zn_ribbon_RPB9"/>
    <property type="match status" value="1"/>
</dbReference>
<reference evidence="11 12" key="1">
    <citation type="journal article" date="2007" name="PLoS Pathog.">
        <title>Genome sequence of Babesia bovis and comparative analysis of apicomplexan hemoprotozoa.</title>
        <authorList>
            <person name="Brayton K.A."/>
            <person name="Lau A.O.T."/>
            <person name="Herndon D.R."/>
            <person name="Hannick L."/>
            <person name="Kappmeyer L.S."/>
            <person name="Berens S.J."/>
            <person name="Bidwell S.L."/>
            <person name="Brown W.C."/>
            <person name="Crabtree J."/>
            <person name="Fadrosh D."/>
            <person name="Feldblum T."/>
            <person name="Forberger H.A."/>
            <person name="Haas B.J."/>
            <person name="Howell J.M."/>
            <person name="Khouri H."/>
            <person name="Koo H."/>
            <person name="Mann D.J."/>
            <person name="Norimine J."/>
            <person name="Paulsen I.T."/>
            <person name="Radune D."/>
            <person name="Ren Q."/>
            <person name="Smith R.K. Jr."/>
            <person name="Suarez C.E."/>
            <person name="White O."/>
            <person name="Wortman J.R."/>
            <person name="Knowles D.P. Jr."/>
            <person name="McElwain T.F."/>
            <person name="Nene V.M."/>
        </authorList>
    </citation>
    <scope>NUCLEOTIDE SEQUENCE [LARGE SCALE GENOMIC DNA]</scope>
    <source>
        <strain evidence="11">T2Bo</strain>
    </source>
</reference>
<dbReference type="EMBL" id="AAXT01000003">
    <property type="protein sequence ID" value="EDO06704.1"/>
    <property type="molecule type" value="Genomic_DNA"/>
</dbReference>
<dbReference type="AlphaFoldDB" id="A7AUU3"/>
<dbReference type="GO" id="GO:0001193">
    <property type="term" value="P:maintenance of transcriptional fidelity during transcription elongation by RNA polymerase II"/>
    <property type="evidence" value="ECO:0007669"/>
    <property type="project" value="TreeGrafter"/>
</dbReference>
<dbReference type="SUPFAM" id="SSF57783">
    <property type="entry name" value="Zinc beta-ribbon"/>
    <property type="match status" value="2"/>
</dbReference>
<evidence type="ECO:0000259" key="10">
    <source>
        <dbReference type="PROSITE" id="PS51133"/>
    </source>
</evidence>
<name>A7AUU3_BABBO</name>
<protein>
    <submittedName>
        <fullName evidence="11">DNA-directed RNA polymerase 2 subunit, putative</fullName>
    </submittedName>
</protein>
<evidence type="ECO:0000313" key="11">
    <source>
        <dbReference type="EMBL" id="EDO06704.1"/>
    </source>
</evidence>
<dbReference type="OMA" id="DTSMVLF"/>
<reference evidence="12" key="3">
    <citation type="journal article" date="2021" name="Int. J. Parasitol.">
        <title>Comparative analysis of gene expression between Babesia bovis blood stages and kinetes allowed by improved genome annotation.</title>
        <authorList>
            <person name="Ueti M.W."/>
            <person name="Johnson W.C."/>
            <person name="Kappmeyer L.S."/>
            <person name="Herndon D.R."/>
            <person name="Mousel M.R."/>
            <person name="Reif K.E."/>
            <person name="Taus N.S."/>
            <person name="Ifeonu O.O."/>
            <person name="Silva J.C."/>
            <person name="Suarez C.E."/>
            <person name="Brayton K.A."/>
        </authorList>
    </citation>
    <scope>NUCLEOTIDE SEQUENCE [LARGE SCALE GENOMIC DNA]</scope>
</reference>
<comment type="similarity">
    <text evidence="9">Belongs to the archaeal rpoM/eukaryotic RPA12/RPB9/RPC11 RNA polymerase family.</text>
</comment>
<dbReference type="SMART" id="SM00661">
    <property type="entry name" value="RPOL9"/>
    <property type="match status" value="1"/>
</dbReference>
<keyword evidence="7" id="KW-0539">Nucleus</keyword>
<dbReference type="Proteomes" id="UP000002173">
    <property type="component" value="Unassembled WGS sequence"/>
</dbReference>
<dbReference type="VEuPathDB" id="PiroplasmaDB:BBOV_II007540"/>
<keyword evidence="5" id="KW-0862">Zinc</keyword>
<dbReference type="InterPro" id="IPR019761">
    <property type="entry name" value="DNA-dir_RNA_pol-M_15_CS"/>
</dbReference>
<dbReference type="InterPro" id="IPR001222">
    <property type="entry name" value="Znf_TFIIS"/>
</dbReference>
<evidence type="ECO:0000256" key="4">
    <source>
        <dbReference type="ARBA" id="ARBA00022771"/>
    </source>
</evidence>
<keyword evidence="6 9" id="KW-0804">Transcription</keyword>
<dbReference type="GO" id="GO:0005730">
    <property type="term" value="C:nucleolus"/>
    <property type="evidence" value="ECO:0007669"/>
    <property type="project" value="UniProtKB-SubCell"/>
</dbReference>
<evidence type="ECO:0000256" key="1">
    <source>
        <dbReference type="ARBA" id="ARBA00004604"/>
    </source>
</evidence>
<dbReference type="KEGG" id="bbo:BBOV_II007540"/>
<dbReference type="FunCoup" id="A7AUU3">
    <property type="interactions" value="40"/>
</dbReference>
<evidence type="ECO:0000256" key="7">
    <source>
        <dbReference type="ARBA" id="ARBA00023242"/>
    </source>
</evidence>
<dbReference type="InterPro" id="IPR012164">
    <property type="entry name" value="Rpa12/Rpb9/Rpc10/TFS"/>
</dbReference>
<dbReference type="GeneID" id="5478506"/>